<keyword evidence="1" id="KW-0472">Membrane</keyword>
<feature type="transmembrane region" description="Helical" evidence="1">
    <location>
        <begin position="35"/>
        <end position="56"/>
    </location>
</feature>
<keyword evidence="1" id="KW-1133">Transmembrane helix</keyword>
<sequence>MSERRTLTDADVAAIADALETKLESRFYANLGKGVWAIVWKVIIAALLFIAAYGAVKGGVMPPTEVKQ</sequence>
<organism evidence="2 3">
    <name type="scientific">Sphingomonas lacunae</name>
    <dbReference type="NCBI Taxonomy" id="2698828"/>
    <lineage>
        <taxon>Bacteria</taxon>
        <taxon>Pseudomonadati</taxon>
        <taxon>Pseudomonadota</taxon>
        <taxon>Alphaproteobacteria</taxon>
        <taxon>Sphingomonadales</taxon>
        <taxon>Sphingomonadaceae</taxon>
        <taxon>Sphingomonas</taxon>
    </lineage>
</organism>
<gene>
    <name evidence="2" type="ORF">GV829_04680</name>
</gene>
<reference evidence="2 3" key="1">
    <citation type="submission" date="2020-01" db="EMBL/GenBank/DDBJ databases">
        <title>Sphingomonas sp. strain CSW-10.</title>
        <authorList>
            <person name="Chen W.-M."/>
        </authorList>
    </citation>
    <scope>NUCLEOTIDE SEQUENCE [LARGE SCALE GENOMIC DNA]</scope>
    <source>
        <strain evidence="2 3">CSW-10</strain>
    </source>
</reference>
<dbReference type="EMBL" id="CP053015">
    <property type="protein sequence ID" value="QJQ31831.1"/>
    <property type="molecule type" value="Genomic_DNA"/>
</dbReference>
<dbReference type="RefSeq" id="WP_169944321.1">
    <property type="nucleotide sequence ID" value="NZ_CP053015.1"/>
</dbReference>
<evidence type="ECO:0000256" key="1">
    <source>
        <dbReference type="SAM" id="Phobius"/>
    </source>
</evidence>
<dbReference type="KEGG" id="slan:GV829_04680"/>
<evidence type="ECO:0000313" key="3">
    <source>
        <dbReference type="Proteomes" id="UP000503018"/>
    </source>
</evidence>
<dbReference type="AlphaFoldDB" id="A0A6M4AXX5"/>
<dbReference type="Proteomes" id="UP000503018">
    <property type="component" value="Chromosome"/>
</dbReference>
<keyword evidence="3" id="KW-1185">Reference proteome</keyword>
<name>A0A6M4AXX5_9SPHN</name>
<protein>
    <submittedName>
        <fullName evidence="2">Uncharacterized protein</fullName>
    </submittedName>
</protein>
<proteinExistence type="predicted"/>
<evidence type="ECO:0000313" key="2">
    <source>
        <dbReference type="EMBL" id="QJQ31831.1"/>
    </source>
</evidence>
<accession>A0A6M4AXX5</accession>
<keyword evidence="1" id="KW-0812">Transmembrane</keyword>